<dbReference type="Pfam" id="PF13359">
    <property type="entry name" value="DDE_Tnp_4"/>
    <property type="match status" value="1"/>
</dbReference>
<dbReference type="InterPro" id="IPR045249">
    <property type="entry name" value="HARBI1-like"/>
</dbReference>
<dbReference type="Proteomes" id="UP000007819">
    <property type="component" value="Unassembled WGS sequence"/>
</dbReference>
<dbReference type="AlphaFoldDB" id="A0A8R1X1J6"/>
<dbReference type="EnsemblMetazoa" id="XM_008181973.3">
    <property type="protein sequence ID" value="XP_008180195.2"/>
    <property type="gene ID" value="LOC103308511"/>
</dbReference>
<reference evidence="10" key="1">
    <citation type="submission" date="2010-06" db="EMBL/GenBank/DDBJ databases">
        <authorList>
            <person name="Jiang H."/>
            <person name="Abraham K."/>
            <person name="Ali S."/>
            <person name="Alsbrooks S.L."/>
            <person name="Anim B.N."/>
            <person name="Anosike U.S."/>
            <person name="Attaway T."/>
            <person name="Bandaranaike D.P."/>
            <person name="Battles P.K."/>
            <person name="Bell S.N."/>
            <person name="Bell A.V."/>
            <person name="Beltran B."/>
            <person name="Bickham C."/>
            <person name="Bustamante Y."/>
            <person name="Caleb T."/>
            <person name="Canada A."/>
            <person name="Cardenas V."/>
            <person name="Carter K."/>
            <person name="Chacko J."/>
            <person name="Chandrabose M.N."/>
            <person name="Chavez D."/>
            <person name="Chavez A."/>
            <person name="Chen L."/>
            <person name="Chu H.-S."/>
            <person name="Claassen K.J."/>
            <person name="Cockrell R."/>
            <person name="Collins M."/>
            <person name="Cooper J.A."/>
            <person name="Cree A."/>
            <person name="Curry S.M."/>
            <person name="Da Y."/>
            <person name="Dao M.D."/>
            <person name="Das B."/>
            <person name="Davila M.-L."/>
            <person name="Davy-Carroll L."/>
            <person name="Denson S."/>
            <person name="Dinh H."/>
            <person name="Ebong V.E."/>
            <person name="Edwards J.R."/>
            <person name="Egan A."/>
            <person name="El-Daye J."/>
            <person name="Escobedo L."/>
            <person name="Fernandez S."/>
            <person name="Fernando P.R."/>
            <person name="Flagg N."/>
            <person name="Forbes L.D."/>
            <person name="Fowler R.G."/>
            <person name="Fu Q."/>
            <person name="Gabisi R.A."/>
            <person name="Ganer J."/>
            <person name="Garbino Pronczuk A."/>
            <person name="Garcia R.M."/>
            <person name="Garner T."/>
            <person name="Garrett T.E."/>
            <person name="Gonzalez D.A."/>
            <person name="Hamid H."/>
            <person name="Hawkins E.S."/>
            <person name="Hirani K."/>
            <person name="Hogues M.E."/>
            <person name="Hollins B."/>
            <person name="Hsiao C.-H."/>
            <person name="Jabil R."/>
            <person name="James M.L."/>
            <person name="Jhangiani S.N."/>
            <person name="Johnson B."/>
            <person name="Johnson Q."/>
            <person name="Joshi V."/>
            <person name="Kalu J.B."/>
            <person name="Kam C."/>
            <person name="Kashfia A."/>
            <person name="Keebler J."/>
            <person name="Kisamo H."/>
            <person name="Kovar C.L."/>
            <person name="Lago L.A."/>
            <person name="Lai C.-Y."/>
            <person name="Laidlaw J."/>
            <person name="Lara F."/>
            <person name="Le T.-K."/>
            <person name="Lee S.L."/>
            <person name="Legall F.H."/>
            <person name="Lemon S.J."/>
            <person name="Lewis L.R."/>
            <person name="Li B."/>
            <person name="Liu Y."/>
            <person name="Liu Y.-S."/>
            <person name="Lopez J."/>
            <person name="Lozado R.J."/>
            <person name="Lu J."/>
            <person name="Madu R.C."/>
            <person name="Maheshwari M."/>
            <person name="Maheshwari R."/>
            <person name="Malloy K."/>
            <person name="Martinez E."/>
            <person name="Mathew T."/>
            <person name="Mercado I.C."/>
            <person name="Mercado C."/>
            <person name="Meyer B."/>
            <person name="Montgomery K."/>
            <person name="Morgan M.B."/>
            <person name="Munidasa M."/>
            <person name="Nazareth L.V."/>
            <person name="Nelson J."/>
            <person name="Ng B.M."/>
            <person name="Nguyen N.B."/>
            <person name="Nguyen P.Q."/>
            <person name="Nguyen T."/>
            <person name="Obregon M."/>
            <person name="Okwuonu G.O."/>
            <person name="Onwere C.G."/>
            <person name="Orozco G."/>
            <person name="Parra A."/>
            <person name="Patel S."/>
            <person name="Patil S."/>
            <person name="Perez A."/>
            <person name="Perez Y."/>
            <person name="Pham C."/>
            <person name="Primus E.L."/>
            <person name="Pu L.-L."/>
            <person name="Puazo M."/>
            <person name="Qin X."/>
            <person name="Quiroz J.B."/>
            <person name="Reese J."/>
            <person name="Richards S."/>
            <person name="Rives C.M."/>
            <person name="Robberts R."/>
            <person name="Ruiz S.J."/>
            <person name="Ruiz M.J."/>
            <person name="Santibanez J."/>
            <person name="Schneider B.W."/>
            <person name="Sisson I."/>
            <person name="Smith M."/>
            <person name="Sodergren E."/>
            <person name="Song X.-Z."/>
            <person name="Song B.B."/>
            <person name="Summersgill H."/>
            <person name="Thelus R."/>
            <person name="Thornton R.D."/>
            <person name="Trejos Z.Y."/>
            <person name="Usmani K."/>
            <person name="Vattathil S."/>
            <person name="Villasana D."/>
            <person name="Walker D.L."/>
            <person name="Wang S."/>
            <person name="Wang K."/>
            <person name="White C.S."/>
            <person name="Williams A.C."/>
            <person name="Williamson J."/>
            <person name="Wilson K."/>
            <person name="Woghiren I.O."/>
            <person name="Woodworth J.R."/>
            <person name="Worley K.C."/>
            <person name="Wright R.A."/>
            <person name="Wu W."/>
            <person name="Young L."/>
            <person name="Zhang L."/>
            <person name="Zhang J."/>
            <person name="Zhu Y."/>
            <person name="Muzny D.M."/>
            <person name="Weinstock G."/>
            <person name="Gibbs R.A."/>
        </authorList>
    </citation>
    <scope>NUCLEOTIDE SEQUENCE [LARGE SCALE GENOMIC DNA]</scope>
    <source>
        <strain evidence="10">LSR1</strain>
    </source>
</reference>
<evidence type="ECO:0000256" key="7">
    <source>
        <dbReference type="ARBA" id="ARBA00023242"/>
    </source>
</evidence>
<feature type="domain" description="DDE Tnp4" evidence="8">
    <location>
        <begin position="171"/>
        <end position="326"/>
    </location>
</feature>
<dbReference type="PANTHER" id="PTHR22930">
    <property type="match status" value="1"/>
</dbReference>
<dbReference type="InterPro" id="IPR027806">
    <property type="entry name" value="HARBI1_dom"/>
</dbReference>
<organism evidence="9 10">
    <name type="scientific">Acyrthosiphon pisum</name>
    <name type="common">Pea aphid</name>
    <dbReference type="NCBI Taxonomy" id="7029"/>
    <lineage>
        <taxon>Eukaryota</taxon>
        <taxon>Metazoa</taxon>
        <taxon>Ecdysozoa</taxon>
        <taxon>Arthropoda</taxon>
        <taxon>Hexapoda</taxon>
        <taxon>Insecta</taxon>
        <taxon>Pterygota</taxon>
        <taxon>Neoptera</taxon>
        <taxon>Paraneoptera</taxon>
        <taxon>Hemiptera</taxon>
        <taxon>Sternorrhyncha</taxon>
        <taxon>Aphidomorpha</taxon>
        <taxon>Aphidoidea</taxon>
        <taxon>Aphididae</taxon>
        <taxon>Macrosiphini</taxon>
        <taxon>Acyrthosiphon</taxon>
    </lineage>
</organism>
<keyword evidence="6" id="KW-0378">Hydrolase</keyword>
<reference evidence="9" key="2">
    <citation type="submission" date="2022-06" db="UniProtKB">
        <authorList>
            <consortium name="EnsemblMetazoa"/>
        </authorList>
    </citation>
    <scope>IDENTIFICATION</scope>
</reference>
<protein>
    <recommendedName>
        <fullName evidence="8">DDE Tnp4 domain-containing protein</fullName>
    </recommendedName>
</protein>
<evidence type="ECO:0000256" key="5">
    <source>
        <dbReference type="ARBA" id="ARBA00022723"/>
    </source>
</evidence>
<proteinExistence type="inferred from homology"/>
<dbReference type="KEGG" id="api:103308511"/>
<evidence type="ECO:0000256" key="1">
    <source>
        <dbReference type="ARBA" id="ARBA00001968"/>
    </source>
</evidence>
<dbReference type="PANTHER" id="PTHR22930:SF85">
    <property type="entry name" value="GH03217P-RELATED"/>
    <property type="match status" value="1"/>
</dbReference>
<sequence>MNLQNLSHYFIFLNHLQELDKSLDKKKMLLLNNLKNNRVRITNFMLVTSLYNDFDFKSHFRLNRNSVEVLMCKVRPFYISVDKIGRPKIDFEKATLMTIWYMSNTETFRQVGDRFGLSRGLSCRTIHKYIRAISKLMDDFIIWPRGSAETETVQNFKNLRINYMPNTVGCIDGCHIRIHSPKDKRSDYTNRKMYQSIVLLAVCNAQLEFTYIFSGWPGSSHDARVFKNSSLGNTLLNNPQEIISKELHILGDSAFPLLDNLMVPYKATHILSESEKLFIRRLSSTRVVIEQAFGLLLGRFRRLKSLEAKSIEMMSLNVTAACVLHNLTLKNNDIMEIVDSGQDFLNEEICQDFGGSTAAIQRQGINKRNDLTSWFYEN</sequence>
<comment type="similarity">
    <text evidence="3">Belongs to the HARBI1 family.</text>
</comment>
<evidence type="ECO:0000313" key="10">
    <source>
        <dbReference type="Proteomes" id="UP000007819"/>
    </source>
</evidence>
<name>A0A8R1X1J6_ACYPI</name>
<comment type="cofactor">
    <cofactor evidence="1">
        <name>a divalent metal cation</name>
        <dbReference type="ChEBI" id="CHEBI:60240"/>
    </cofactor>
</comment>
<keyword evidence="5" id="KW-0479">Metal-binding</keyword>
<dbReference type="GO" id="GO:0005634">
    <property type="term" value="C:nucleus"/>
    <property type="evidence" value="ECO:0007669"/>
    <property type="project" value="UniProtKB-SubCell"/>
</dbReference>
<keyword evidence="10" id="KW-1185">Reference proteome</keyword>
<accession>A0A8R1X1J6</accession>
<comment type="subcellular location">
    <subcellularLocation>
        <location evidence="2">Nucleus</location>
    </subcellularLocation>
</comment>
<evidence type="ECO:0000259" key="8">
    <source>
        <dbReference type="Pfam" id="PF13359"/>
    </source>
</evidence>
<evidence type="ECO:0000313" key="9">
    <source>
        <dbReference type="EnsemblMetazoa" id="XP_008180195.2"/>
    </source>
</evidence>
<dbReference type="GO" id="GO:0046872">
    <property type="term" value="F:metal ion binding"/>
    <property type="evidence" value="ECO:0007669"/>
    <property type="project" value="UniProtKB-KW"/>
</dbReference>
<dbReference type="GeneID" id="103308511"/>
<evidence type="ECO:0000256" key="3">
    <source>
        <dbReference type="ARBA" id="ARBA00006958"/>
    </source>
</evidence>
<dbReference type="OrthoDB" id="6592110at2759"/>
<dbReference type="GO" id="GO:0004518">
    <property type="term" value="F:nuclease activity"/>
    <property type="evidence" value="ECO:0007669"/>
    <property type="project" value="UniProtKB-KW"/>
</dbReference>
<dbReference type="GO" id="GO:0016787">
    <property type="term" value="F:hydrolase activity"/>
    <property type="evidence" value="ECO:0007669"/>
    <property type="project" value="UniProtKB-KW"/>
</dbReference>
<evidence type="ECO:0000256" key="2">
    <source>
        <dbReference type="ARBA" id="ARBA00004123"/>
    </source>
</evidence>
<keyword evidence="7" id="KW-0539">Nucleus</keyword>
<dbReference type="RefSeq" id="XP_008180195.2">
    <property type="nucleotide sequence ID" value="XM_008181973.3"/>
</dbReference>
<evidence type="ECO:0000256" key="4">
    <source>
        <dbReference type="ARBA" id="ARBA00022722"/>
    </source>
</evidence>
<evidence type="ECO:0000256" key="6">
    <source>
        <dbReference type="ARBA" id="ARBA00022801"/>
    </source>
</evidence>
<keyword evidence="4" id="KW-0540">Nuclease</keyword>